<accession>A0AAV5CM07</accession>
<reference evidence="2" key="1">
    <citation type="journal article" date="2018" name="DNA Res.">
        <title>Multiple hybrid de novo genome assembly of finger millet, an orphan allotetraploid crop.</title>
        <authorList>
            <person name="Hatakeyama M."/>
            <person name="Aluri S."/>
            <person name="Balachadran M.T."/>
            <person name="Sivarajan S.R."/>
            <person name="Patrignani A."/>
            <person name="Gruter S."/>
            <person name="Poveda L."/>
            <person name="Shimizu-Inatsugi R."/>
            <person name="Baeten J."/>
            <person name="Francoijs K.J."/>
            <person name="Nataraja K.N."/>
            <person name="Reddy Y.A.N."/>
            <person name="Phadnis S."/>
            <person name="Ravikumar R.L."/>
            <person name="Schlapbach R."/>
            <person name="Sreeman S.M."/>
            <person name="Shimizu K.K."/>
        </authorList>
    </citation>
    <scope>NUCLEOTIDE SEQUENCE</scope>
</reference>
<feature type="region of interest" description="Disordered" evidence="1">
    <location>
        <begin position="1"/>
        <end position="54"/>
    </location>
</feature>
<gene>
    <name evidence="2" type="primary">ga16555</name>
    <name evidence="2" type="ORF">PR202_ga16555</name>
</gene>
<evidence type="ECO:0000256" key="1">
    <source>
        <dbReference type="SAM" id="MobiDB-lite"/>
    </source>
</evidence>
<sequence length="102" mass="11415">MLAPPQLARLPDRGEGTDQPRCERYEKVGSSSIERRRMAKRGAPRVENGGQIREKHTYLPSDFLVVQSISHGDQAIRGHGDQAINGRRWRKGVVAESPAVRD</sequence>
<name>A0AAV5CM07_ELECO</name>
<keyword evidence="3" id="KW-1185">Reference proteome</keyword>
<dbReference type="AlphaFoldDB" id="A0AAV5CM07"/>
<reference evidence="2" key="2">
    <citation type="submission" date="2021-12" db="EMBL/GenBank/DDBJ databases">
        <title>Resequencing data analysis of finger millet.</title>
        <authorList>
            <person name="Hatakeyama M."/>
            <person name="Aluri S."/>
            <person name="Balachadran M.T."/>
            <person name="Sivarajan S.R."/>
            <person name="Poveda L."/>
            <person name="Shimizu-Inatsugi R."/>
            <person name="Schlapbach R."/>
            <person name="Sreeman S.M."/>
            <person name="Shimizu K.K."/>
        </authorList>
    </citation>
    <scope>NUCLEOTIDE SEQUENCE</scope>
</reference>
<evidence type="ECO:0000313" key="3">
    <source>
        <dbReference type="Proteomes" id="UP001054889"/>
    </source>
</evidence>
<evidence type="ECO:0000313" key="2">
    <source>
        <dbReference type="EMBL" id="GJM99457.1"/>
    </source>
</evidence>
<dbReference type="Proteomes" id="UP001054889">
    <property type="component" value="Unassembled WGS sequence"/>
</dbReference>
<feature type="compositionally biased region" description="Basic and acidic residues" evidence="1">
    <location>
        <begin position="10"/>
        <end position="27"/>
    </location>
</feature>
<proteinExistence type="predicted"/>
<organism evidence="2 3">
    <name type="scientific">Eleusine coracana subsp. coracana</name>
    <dbReference type="NCBI Taxonomy" id="191504"/>
    <lineage>
        <taxon>Eukaryota</taxon>
        <taxon>Viridiplantae</taxon>
        <taxon>Streptophyta</taxon>
        <taxon>Embryophyta</taxon>
        <taxon>Tracheophyta</taxon>
        <taxon>Spermatophyta</taxon>
        <taxon>Magnoliopsida</taxon>
        <taxon>Liliopsida</taxon>
        <taxon>Poales</taxon>
        <taxon>Poaceae</taxon>
        <taxon>PACMAD clade</taxon>
        <taxon>Chloridoideae</taxon>
        <taxon>Cynodonteae</taxon>
        <taxon>Eleusininae</taxon>
        <taxon>Eleusine</taxon>
    </lineage>
</organism>
<protein>
    <submittedName>
        <fullName evidence="2">Uncharacterized protein</fullName>
    </submittedName>
</protein>
<comment type="caution">
    <text evidence="2">The sequence shown here is derived from an EMBL/GenBank/DDBJ whole genome shotgun (WGS) entry which is preliminary data.</text>
</comment>
<dbReference type="EMBL" id="BQKI01000007">
    <property type="protein sequence ID" value="GJM99457.1"/>
    <property type="molecule type" value="Genomic_DNA"/>
</dbReference>